<protein>
    <submittedName>
        <fullName evidence="1">Type I site-specific deoxyribonuclease</fullName>
    </submittedName>
</protein>
<dbReference type="EMBL" id="AZMM01013125">
    <property type="protein sequence ID" value="ETJ32416.1"/>
    <property type="molecule type" value="Genomic_DNA"/>
</dbReference>
<proteinExistence type="predicted"/>
<feature type="non-terminal residue" evidence="1">
    <location>
        <position position="101"/>
    </location>
</feature>
<accession>W1XQM1</accession>
<gene>
    <name evidence="1" type="ORF">Q604_UNBC13125G0001</name>
</gene>
<comment type="caution">
    <text evidence="1">The sequence shown here is derived from an EMBL/GenBank/DDBJ whole genome shotgun (WGS) entry which is preliminary data.</text>
</comment>
<dbReference type="Gene3D" id="3.90.1570.50">
    <property type="match status" value="1"/>
</dbReference>
<dbReference type="AlphaFoldDB" id="W1XQM1"/>
<name>W1XQM1_9ZZZZ</name>
<organism evidence="1">
    <name type="scientific">human gut metagenome</name>
    <dbReference type="NCBI Taxonomy" id="408170"/>
    <lineage>
        <taxon>unclassified sequences</taxon>
        <taxon>metagenomes</taxon>
        <taxon>organismal metagenomes</taxon>
    </lineage>
</organism>
<reference evidence="1" key="1">
    <citation type="submission" date="2013-12" db="EMBL/GenBank/DDBJ databases">
        <title>A Varibaculum cambriense genome reconstructed from a premature infant gut community with otherwise low bacterial novelty that shifts toward anaerobic metabolism during the third week of life.</title>
        <authorList>
            <person name="Brown C.T."/>
            <person name="Sharon I."/>
            <person name="Thomas B.C."/>
            <person name="Castelle C.J."/>
            <person name="Morowitz M.J."/>
            <person name="Banfield J.F."/>
        </authorList>
    </citation>
    <scope>NUCLEOTIDE SEQUENCE</scope>
</reference>
<sequence length="101" mass="11712">MSEEKVKYNTSTIAEMTGGIILANFEKDIQVRETTYQSEADLERQMIENLVSQGYERLIVKSNDELYVNLKIQIEKLNGVSFTNEEWARFLLEYLDVPNDG</sequence>
<evidence type="ECO:0000313" key="1">
    <source>
        <dbReference type="EMBL" id="ETJ32416.1"/>
    </source>
</evidence>